<evidence type="ECO:0000256" key="1">
    <source>
        <dbReference type="SAM" id="MobiDB-lite"/>
    </source>
</evidence>
<feature type="region of interest" description="Disordered" evidence="1">
    <location>
        <begin position="454"/>
        <end position="484"/>
    </location>
</feature>
<comment type="caution">
    <text evidence="3">The sequence shown here is derived from an EMBL/GenBank/DDBJ whole genome shotgun (WGS) entry which is preliminary data.</text>
</comment>
<feature type="region of interest" description="Disordered" evidence="1">
    <location>
        <begin position="492"/>
        <end position="511"/>
    </location>
</feature>
<sequence>MATKANGGASSLAKMAQTTILNDITNSVRAQSKSATFACGGYLQVTQPKQGDEPADAKTQTSTISPVQIRFGDSGKGFTVTLPLSSEVQASDLQSLIEACAPAAFGRGGGDVFDETYRKAGKLDTDQFMTDFCPYATGIIDVVAQMLLSSISGRQRGVKAELYKLNVYSGASGKFKAHVDTPRSEKQFGSLVVCLPVAHEGGELVVRHEKKEVVFDWAMEDSHAEDAAVKWAAFYSDCEHEVFEVTVGHRITLTYNLYATDGAGHVVGNIPAGLLDPTQLPLYGLLKTALETPSFFSNGFTRAQFGRVLAMPTTHAYAHTSTDKELLRSSLKGADMAVYEVVSALGLECKLKILFDIEHEDDNEKSTSTAYMRDNPEDIYEADGGYTCEEEGILAWANREFSRDQFPESKVTWVGEEKQSALNIVLPTYGNEASVQFTYSYVVLMIRIPSSAERMQTTSQLQEAAEKVEKREEPEKKKAKIAKGTMDPIFQGIGKDWSLSRFPDREGEAEE</sequence>
<evidence type="ECO:0000313" key="3">
    <source>
        <dbReference type="EMBL" id="KAK5701569.1"/>
    </source>
</evidence>
<dbReference type="PANTHER" id="PTHR33099">
    <property type="entry name" value="FE2OG DIOXYGENASE DOMAIN-CONTAINING PROTEIN"/>
    <property type="match status" value="1"/>
</dbReference>
<feature type="compositionally biased region" description="Basic and acidic residues" evidence="1">
    <location>
        <begin position="464"/>
        <end position="476"/>
    </location>
</feature>
<dbReference type="InterPro" id="IPR005123">
    <property type="entry name" value="Oxoglu/Fe-dep_dioxygenase_dom"/>
</dbReference>
<gene>
    <name evidence="3" type="ORF">LTR97_004384</name>
</gene>
<feature type="domain" description="Fe2OG dioxygenase" evidence="2">
    <location>
        <begin position="159"/>
        <end position="259"/>
    </location>
</feature>
<accession>A0AAN7WDE6</accession>
<organism evidence="3 4">
    <name type="scientific">Elasticomyces elasticus</name>
    <dbReference type="NCBI Taxonomy" id="574655"/>
    <lineage>
        <taxon>Eukaryota</taxon>
        <taxon>Fungi</taxon>
        <taxon>Dikarya</taxon>
        <taxon>Ascomycota</taxon>
        <taxon>Pezizomycotina</taxon>
        <taxon>Dothideomycetes</taxon>
        <taxon>Dothideomycetidae</taxon>
        <taxon>Mycosphaerellales</taxon>
        <taxon>Teratosphaeriaceae</taxon>
        <taxon>Elasticomyces</taxon>
    </lineage>
</organism>
<dbReference type="PANTHER" id="PTHR33099:SF7">
    <property type="entry name" value="MYND-TYPE DOMAIN-CONTAINING PROTEIN"/>
    <property type="match status" value="1"/>
</dbReference>
<evidence type="ECO:0000259" key="2">
    <source>
        <dbReference type="PROSITE" id="PS51471"/>
    </source>
</evidence>
<dbReference type="PROSITE" id="PS51471">
    <property type="entry name" value="FE2OG_OXY"/>
    <property type="match status" value="1"/>
</dbReference>
<dbReference type="Gene3D" id="2.60.120.620">
    <property type="entry name" value="q2cbj1_9rhob like domain"/>
    <property type="match status" value="1"/>
</dbReference>
<dbReference type="InterPro" id="IPR044862">
    <property type="entry name" value="Pro_4_hyd_alph_FE2OG_OXY"/>
</dbReference>
<name>A0AAN7WDE6_9PEZI</name>
<dbReference type="Pfam" id="PF13640">
    <property type="entry name" value="2OG-FeII_Oxy_3"/>
    <property type="match status" value="1"/>
</dbReference>
<dbReference type="EMBL" id="JAVRQU010000006">
    <property type="protein sequence ID" value="KAK5701569.1"/>
    <property type="molecule type" value="Genomic_DNA"/>
</dbReference>
<dbReference type="Proteomes" id="UP001310594">
    <property type="component" value="Unassembled WGS sequence"/>
</dbReference>
<feature type="compositionally biased region" description="Basic and acidic residues" evidence="1">
    <location>
        <begin position="502"/>
        <end position="511"/>
    </location>
</feature>
<evidence type="ECO:0000313" key="4">
    <source>
        <dbReference type="Proteomes" id="UP001310594"/>
    </source>
</evidence>
<dbReference type="AlphaFoldDB" id="A0AAN7WDE6"/>
<proteinExistence type="predicted"/>
<reference evidence="3" key="1">
    <citation type="submission" date="2023-08" db="EMBL/GenBank/DDBJ databases">
        <title>Black Yeasts Isolated from many extreme environments.</title>
        <authorList>
            <person name="Coleine C."/>
            <person name="Stajich J.E."/>
            <person name="Selbmann L."/>
        </authorList>
    </citation>
    <scope>NUCLEOTIDE SEQUENCE</scope>
    <source>
        <strain evidence="3">CCFEE 5810</strain>
    </source>
</reference>
<protein>
    <recommendedName>
        <fullName evidence="2">Fe2OG dioxygenase domain-containing protein</fullName>
    </recommendedName>
</protein>